<dbReference type="Pfam" id="PF00005">
    <property type="entry name" value="ABC_tran"/>
    <property type="match status" value="1"/>
</dbReference>
<evidence type="ECO:0000313" key="6">
    <source>
        <dbReference type="EMBL" id="ABV33052.1"/>
    </source>
</evidence>
<dbReference type="KEGG" id="tle:Tlet_0485"/>
<dbReference type="PANTHER" id="PTHR42711:SF5">
    <property type="entry name" value="ABC TRANSPORTER ATP-BINDING PROTEIN NATA"/>
    <property type="match status" value="1"/>
</dbReference>
<dbReference type="HOGENOM" id="CLU_000604_1_2_0"/>
<feature type="domain" description="ABC transporter" evidence="5">
    <location>
        <begin position="1"/>
        <end position="210"/>
    </location>
</feature>
<reference evidence="6 7" key="2">
    <citation type="journal article" date="2009" name="Proc. Natl. Acad. Sci. U.S.A.">
        <title>On the chimeric nature, thermophilic origin, and phylogenetic placement of the Thermotogales.</title>
        <authorList>
            <person name="Zhaxybayeva O."/>
            <person name="Swithers K.S."/>
            <person name="Lapierre P."/>
            <person name="Fournier G.P."/>
            <person name="Bickhart D.M."/>
            <person name="DeBoy R.T."/>
            <person name="Nelson K.E."/>
            <person name="Nesbo C.L."/>
            <person name="Doolittle W.F."/>
            <person name="Gogarten J.P."/>
            <person name="Noll K.M."/>
        </authorList>
    </citation>
    <scope>NUCLEOTIDE SEQUENCE [LARGE SCALE GENOMIC DNA]</scope>
    <source>
        <strain evidence="7">ATCC BAA-301 / DSM 14385 / NBRC 107922 / TMO</strain>
    </source>
</reference>
<dbReference type="PROSITE" id="PS00211">
    <property type="entry name" value="ABC_TRANSPORTER_1"/>
    <property type="match status" value="1"/>
</dbReference>
<gene>
    <name evidence="6" type="ordered locus">Tlet_0485</name>
</gene>
<dbReference type="PROSITE" id="PS50893">
    <property type="entry name" value="ABC_TRANSPORTER_2"/>
    <property type="match status" value="1"/>
</dbReference>
<evidence type="ECO:0000259" key="5">
    <source>
        <dbReference type="PROSITE" id="PS50893"/>
    </source>
</evidence>
<keyword evidence="7" id="KW-1185">Reference proteome</keyword>
<dbReference type="RefSeq" id="WP_012002533.1">
    <property type="nucleotide sequence ID" value="NC_009828.1"/>
</dbReference>
<dbReference type="Gene3D" id="3.40.50.300">
    <property type="entry name" value="P-loop containing nucleotide triphosphate hydrolases"/>
    <property type="match status" value="1"/>
</dbReference>
<accession>A8F4G8</accession>
<evidence type="ECO:0000256" key="1">
    <source>
        <dbReference type="ARBA" id="ARBA00005417"/>
    </source>
</evidence>
<dbReference type="InterPro" id="IPR050763">
    <property type="entry name" value="ABC_transporter_ATP-binding"/>
</dbReference>
<keyword evidence="3" id="KW-0547">Nucleotide-binding</keyword>
<dbReference type="SUPFAM" id="SSF52540">
    <property type="entry name" value="P-loop containing nucleoside triphosphate hydrolases"/>
    <property type="match status" value="1"/>
</dbReference>
<proteinExistence type="inferred from homology"/>
<dbReference type="SMART" id="SM00382">
    <property type="entry name" value="AAA"/>
    <property type="match status" value="1"/>
</dbReference>
<dbReference type="Proteomes" id="UP000002016">
    <property type="component" value="Chromosome"/>
</dbReference>
<keyword evidence="4" id="KW-0067">ATP-binding</keyword>
<dbReference type="PANTHER" id="PTHR42711">
    <property type="entry name" value="ABC TRANSPORTER ATP-BINDING PROTEIN"/>
    <property type="match status" value="1"/>
</dbReference>
<dbReference type="InterPro" id="IPR003439">
    <property type="entry name" value="ABC_transporter-like_ATP-bd"/>
</dbReference>
<dbReference type="GO" id="GO:0016887">
    <property type="term" value="F:ATP hydrolysis activity"/>
    <property type="evidence" value="ECO:0007669"/>
    <property type="project" value="InterPro"/>
</dbReference>
<evidence type="ECO:0000313" key="7">
    <source>
        <dbReference type="Proteomes" id="UP000002016"/>
    </source>
</evidence>
<dbReference type="STRING" id="416591.Tlet_0485"/>
<dbReference type="EMBL" id="CP000812">
    <property type="protein sequence ID" value="ABV33052.1"/>
    <property type="molecule type" value="Genomic_DNA"/>
</dbReference>
<sequence>MNKSFSARKALDSVSFHVCANSVAILGLNAAGKSTLLRIFATILKPDGGTISINGLDILRDYRKLRQIMAFVPETSFLIEELSAVENIRHFSTLRKVRVDPSEIIQKFSISPAKKPARTLSKGMKQRLMIAIALIGKPELLILDEPTTGLDREAKMALIEILSGMRNQGTSIILSTHSEKEVREIADSVVVLEKGKVLLYGSTDQVLKDLT</sequence>
<dbReference type="InterPro" id="IPR027417">
    <property type="entry name" value="P-loop_NTPase"/>
</dbReference>
<dbReference type="AlphaFoldDB" id="A8F4G8"/>
<protein>
    <submittedName>
        <fullName evidence="6">ABC transporter related</fullName>
    </submittedName>
</protein>
<dbReference type="eggNOG" id="COG1131">
    <property type="taxonomic scope" value="Bacteria"/>
</dbReference>
<comment type="similarity">
    <text evidence="1">Belongs to the ABC transporter superfamily.</text>
</comment>
<keyword evidence="2" id="KW-0813">Transport</keyword>
<dbReference type="CDD" id="cd03230">
    <property type="entry name" value="ABC_DR_subfamily_A"/>
    <property type="match status" value="1"/>
</dbReference>
<evidence type="ECO:0000256" key="2">
    <source>
        <dbReference type="ARBA" id="ARBA00022448"/>
    </source>
</evidence>
<reference evidence="6 7" key="1">
    <citation type="submission" date="2007-08" db="EMBL/GenBank/DDBJ databases">
        <title>Complete sequence of Thermotoga lettingae TMO.</title>
        <authorList>
            <consortium name="US DOE Joint Genome Institute"/>
            <person name="Copeland A."/>
            <person name="Lucas S."/>
            <person name="Lapidus A."/>
            <person name="Barry K."/>
            <person name="Glavina del Rio T."/>
            <person name="Dalin E."/>
            <person name="Tice H."/>
            <person name="Pitluck S."/>
            <person name="Foster B."/>
            <person name="Bruce D."/>
            <person name="Schmutz J."/>
            <person name="Larimer F."/>
            <person name="Land M."/>
            <person name="Hauser L."/>
            <person name="Kyrpides N."/>
            <person name="Mikhailova N."/>
            <person name="Nelson K."/>
            <person name="Gogarten J.P."/>
            <person name="Noll K."/>
            <person name="Richardson P."/>
        </authorList>
    </citation>
    <scope>NUCLEOTIDE SEQUENCE [LARGE SCALE GENOMIC DNA]</scope>
    <source>
        <strain evidence="7">ATCC BAA-301 / DSM 14385 / NBRC 107922 / TMO</strain>
    </source>
</reference>
<evidence type="ECO:0000256" key="3">
    <source>
        <dbReference type="ARBA" id="ARBA00022741"/>
    </source>
</evidence>
<evidence type="ECO:0000256" key="4">
    <source>
        <dbReference type="ARBA" id="ARBA00022840"/>
    </source>
</evidence>
<dbReference type="InterPro" id="IPR003593">
    <property type="entry name" value="AAA+_ATPase"/>
</dbReference>
<organism evidence="6 7">
    <name type="scientific">Pseudothermotoga lettingae (strain ATCC BAA-301 / DSM 14385 / NBRC 107922 / TMO)</name>
    <name type="common">Thermotoga lettingae</name>
    <dbReference type="NCBI Taxonomy" id="416591"/>
    <lineage>
        <taxon>Bacteria</taxon>
        <taxon>Thermotogati</taxon>
        <taxon>Thermotogota</taxon>
        <taxon>Thermotogae</taxon>
        <taxon>Thermotogales</taxon>
        <taxon>Thermotogaceae</taxon>
        <taxon>Pseudothermotoga</taxon>
    </lineage>
</organism>
<dbReference type="InterPro" id="IPR017871">
    <property type="entry name" value="ABC_transporter-like_CS"/>
</dbReference>
<dbReference type="GO" id="GO:0005524">
    <property type="term" value="F:ATP binding"/>
    <property type="evidence" value="ECO:0007669"/>
    <property type="project" value="UniProtKB-KW"/>
</dbReference>
<name>A8F4G8_PSELT</name>